<evidence type="ECO:0000313" key="3">
    <source>
        <dbReference type="Proteomes" id="UP000266313"/>
    </source>
</evidence>
<dbReference type="Pfam" id="PF06980">
    <property type="entry name" value="DUF1302"/>
    <property type="match status" value="1"/>
</dbReference>
<dbReference type="AlphaFoldDB" id="A0A250KXU3"/>
<accession>A0A250KXU3</accession>
<dbReference type="Proteomes" id="UP000266313">
    <property type="component" value="Chromosome"/>
</dbReference>
<dbReference type="EMBL" id="AP017928">
    <property type="protein sequence ID" value="BBA36447.1"/>
    <property type="molecule type" value="Genomic_DNA"/>
</dbReference>
<dbReference type="KEGG" id="mmai:sS8_4517"/>
<gene>
    <name evidence="2" type="ORF">sS8_4517</name>
</gene>
<organism evidence="2 3">
    <name type="scientific">Methylocaldum marinum</name>
    <dbReference type="NCBI Taxonomy" id="1432792"/>
    <lineage>
        <taxon>Bacteria</taxon>
        <taxon>Pseudomonadati</taxon>
        <taxon>Pseudomonadota</taxon>
        <taxon>Gammaproteobacteria</taxon>
        <taxon>Methylococcales</taxon>
        <taxon>Methylococcaceae</taxon>
        <taxon>Methylocaldum</taxon>
    </lineage>
</organism>
<sequence length="493" mass="55529">MTRSRKNRGSLAVGLGILLAAMSNTSRVFSTETDDEFTIELPMDDPQSAGAEDGGGIDEVQLPGSFAAESARGLFRDFTFKLSHQFYAQVNPHTVFPNNAQPVRKPEDIENNRFSLLIRYQNPFARGWVIQGNAQAKAYLPGDYEHGTRNKTLHMEYRLGDTEYRINELFVQRSFASHSFKLGRQTVVWGETLGNSVLDIINTSDFRDSSIIEIEDARLNQWMLSWDYYWNDKRLSTFFNFYPEFNPPARRGSPFHVPGTPALPDPERDEPLFEVGSQLQWTVEGSDFALMAAYLYENQLRYELSRTSPGKILAKKNDYWLLGASANRAFGRLMLRLDLAYSHGVLADTLLAPQAPFFVSLPSSLPKNQLGTSFGFEYAIDNDQRISVSILARYFLNKQSGLSPGERLATDDIFGTWLIRYSYSLMNGDLLLWSTMNGTLNGDRALISGAATYTLDDHWSVMAQAIGTWSSPSSATALLDRDIRLGFNVSYSF</sequence>
<keyword evidence="3" id="KW-1185">Reference proteome</keyword>
<keyword evidence="1" id="KW-0732">Signal</keyword>
<feature type="signal peptide" evidence="1">
    <location>
        <begin position="1"/>
        <end position="30"/>
    </location>
</feature>
<reference evidence="2 3" key="1">
    <citation type="submission" date="2016-12" db="EMBL/GenBank/DDBJ databases">
        <title>Genome sequencing of Methylocaldum marinum.</title>
        <authorList>
            <person name="Takeuchi M."/>
            <person name="Kamagata Y."/>
            <person name="Hiraoka S."/>
            <person name="Oshima K."/>
            <person name="Hattori M."/>
            <person name="Iwasaki W."/>
        </authorList>
    </citation>
    <scope>NUCLEOTIDE SEQUENCE [LARGE SCALE GENOMIC DNA]</scope>
    <source>
        <strain evidence="2 3">S8</strain>
    </source>
</reference>
<feature type="chain" id="PRO_5013213489" description="Alginate export domain-containing protein" evidence="1">
    <location>
        <begin position="31"/>
        <end position="493"/>
    </location>
</feature>
<protein>
    <recommendedName>
        <fullName evidence="4">Alginate export domain-containing protein</fullName>
    </recommendedName>
</protein>
<dbReference type="InterPro" id="IPR010727">
    <property type="entry name" value="DUF1302"/>
</dbReference>
<evidence type="ECO:0000313" key="2">
    <source>
        <dbReference type="EMBL" id="BBA36447.1"/>
    </source>
</evidence>
<name>A0A250KXU3_9GAMM</name>
<evidence type="ECO:0008006" key="4">
    <source>
        <dbReference type="Google" id="ProtNLM"/>
    </source>
</evidence>
<dbReference type="SUPFAM" id="SSF56935">
    <property type="entry name" value="Porins"/>
    <property type="match status" value="1"/>
</dbReference>
<evidence type="ECO:0000256" key="1">
    <source>
        <dbReference type="SAM" id="SignalP"/>
    </source>
</evidence>
<proteinExistence type="predicted"/>